<keyword evidence="2" id="KW-0576">Peroxisome</keyword>
<dbReference type="GO" id="GO:0005778">
    <property type="term" value="C:peroxisomal membrane"/>
    <property type="evidence" value="ECO:0007669"/>
    <property type="project" value="UniProtKB-SubCell"/>
</dbReference>
<keyword evidence="2" id="KW-0962">Peroxisome biogenesis</keyword>
<dbReference type="InterPro" id="IPR013919">
    <property type="entry name" value="Pex16"/>
</dbReference>
<proteinExistence type="inferred from homology"/>
<dbReference type="Pfam" id="PF08610">
    <property type="entry name" value="Pex16"/>
    <property type="match status" value="1"/>
</dbReference>
<keyword evidence="4" id="KW-1185">Reference proteome</keyword>
<reference evidence="3" key="1">
    <citation type="submission" date="2023-06" db="EMBL/GenBank/DDBJ databases">
        <title>Conoideocrella luteorostrata (Hypocreales: Clavicipitaceae), a potential biocontrol fungus for elongate hemlock scale in United States Christmas tree production areas.</title>
        <authorList>
            <person name="Barrett H."/>
            <person name="Lovett B."/>
            <person name="Macias A.M."/>
            <person name="Stajich J.E."/>
            <person name="Kasson M.T."/>
        </authorList>
    </citation>
    <scope>NUCLEOTIDE SEQUENCE</scope>
    <source>
        <strain evidence="3">ARSEF 14590</strain>
    </source>
</reference>
<dbReference type="PANTHER" id="PTHR13299">
    <property type="entry name" value="PEROXISOMAL MEMBRANE PROTEIN PEX16"/>
    <property type="match status" value="1"/>
</dbReference>
<evidence type="ECO:0000256" key="2">
    <source>
        <dbReference type="RuleBase" id="RU365003"/>
    </source>
</evidence>
<dbReference type="EMBL" id="JASWJB010000380">
    <property type="protein sequence ID" value="KAK2590932.1"/>
    <property type="molecule type" value="Genomic_DNA"/>
</dbReference>
<dbReference type="GO" id="GO:0007031">
    <property type="term" value="P:peroxisome organization"/>
    <property type="evidence" value="ECO:0007669"/>
    <property type="project" value="UniProtKB-KW"/>
</dbReference>
<dbReference type="Proteomes" id="UP001251528">
    <property type="component" value="Unassembled WGS sequence"/>
</dbReference>
<evidence type="ECO:0000313" key="3">
    <source>
        <dbReference type="EMBL" id="KAK2590932.1"/>
    </source>
</evidence>
<comment type="subcellular location">
    <subcellularLocation>
        <location evidence="2">Peroxisome membrane</location>
    </subcellularLocation>
</comment>
<comment type="similarity">
    <text evidence="1 2">Belongs to the peroxin-16 family.</text>
</comment>
<gene>
    <name evidence="3" type="ORF">QQS21_011373</name>
</gene>
<dbReference type="PANTHER" id="PTHR13299:SF0">
    <property type="entry name" value="PEROXISOMAL MEMBRANE PROTEIN PEX16"/>
    <property type="match status" value="1"/>
</dbReference>
<dbReference type="AlphaFoldDB" id="A0AAJ0CFY7"/>
<evidence type="ECO:0000313" key="4">
    <source>
        <dbReference type="Proteomes" id="UP001251528"/>
    </source>
</evidence>
<comment type="caution">
    <text evidence="3">The sequence shown here is derived from an EMBL/GenBank/DDBJ whole genome shotgun (WGS) entry which is preliminary data.</text>
</comment>
<organism evidence="3 4">
    <name type="scientific">Conoideocrella luteorostrata</name>
    <dbReference type="NCBI Taxonomy" id="1105319"/>
    <lineage>
        <taxon>Eukaryota</taxon>
        <taxon>Fungi</taxon>
        <taxon>Dikarya</taxon>
        <taxon>Ascomycota</taxon>
        <taxon>Pezizomycotina</taxon>
        <taxon>Sordariomycetes</taxon>
        <taxon>Hypocreomycetidae</taxon>
        <taxon>Hypocreales</taxon>
        <taxon>Clavicipitaceae</taxon>
        <taxon>Conoideocrella</taxon>
    </lineage>
</organism>
<accession>A0AAJ0CFY7</accession>
<sequence length="395" mass="44396">MPASASAAPRAPALRPSAGQILAMPPHWLAMYDDFITKNAGQVSQIESALRSLTYIIPGRFRDAEIASESIHSGVQLLSLYHDSLLSRAVSRLPVPPPLRTAHARYTRFWSQKSKLYRRIAMVLQMVIYTELLCEMTAKRKGGEKTRWKVVVSIEAIKAVCRLLLLQVTRSRPLVTPVLPEREPIPEDDGEDVLADEEQAAAQQRGENTDADAEDMVHLSAMDNKFNHAPHEQEWKMPRTGMSLPSLPDPSDISSYLLGRVLTADDIKPANKLLHRLQGVSRAAEMLHILAPLAYAIALTRTKNKKSWTPWLVGLAVEYAARQLRDGSLRTTALERDEWNKRAWGMGWWAMRGAFYENITKGVVGGVRGRMPSFLGGILEDYEYLWENYYFSTSA</sequence>
<name>A0AAJ0CFY7_9HYPO</name>
<protein>
    <recommendedName>
        <fullName evidence="2">Peroxisomal membrane protein PEX16</fullName>
    </recommendedName>
</protein>
<evidence type="ECO:0000256" key="1">
    <source>
        <dbReference type="ARBA" id="ARBA00009505"/>
    </source>
</evidence>